<sequence>MILFNKPYDVLPQFTDEAGRSTLKDFIPVAGVYAAGRLDRDSEGLLVLTNDGALQAKLTQPGKRTGKIYYVQVEGEPTPEALTALRDGVTLNDGPTLPAGVELVEEPVWLWPRNPPIRERKSIPTRWLKITLYEGRNRRAPDDRPRRLPHPAADPLRHGRLYA</sequence>
<dbReference type="EMBL" id="BNFF01000001">
    <property type="protein sequence ID" value="GHK52516.1"/>
    <property type="molecule type" value="Genomic_DNA"/>
</dbReference>
<dbReference type="Gene3D" id="3.30.70.1560">
    <property type="entry name" value="Alpha-L RNA-binding motif"/>
    <property type="match status" value="1"/>
</dbReference>
<dbReference type="InterPro" id="IPR050343">
    <property type="entry name" value="RsuA_PseudoU_synthase"/>
</dbReference>
<dbReference type="Proteomes" id="UP000655094">
    <property type="component" value="Unassembled WGS sequence"/>
</dbReference>
<dbReference type="InterPro" id="IPR020103">
    <property type="entry name" value="PsdUridine_synth_cat_dom_sf"/>
</dbReference>
<dbReference type="NCBIfam" id="NF008487">
    <property type="entry name" value="PRK11394.1"/>
    <property type="match status" value="1"/>
</dbReference>
<dbReference type="GO" id="GO:0001522">
    <property type="term" value="P:pseudouridine synthesis"/>
    <property type="evidence" value="ECO:0007669"/>
    <property type="project" value="InterPro"/>
</dbReference>
<evidence type="ECO:0000256" key="3">
    <source>
        <dbReference type="RuleBase" id="RU003887"/>
    </source>
</evidence>
<dbReference type="InterPro" id="IPR006145">
    <property type="entry name" value="PsdUridine_synth_RsuA/RluA"/>
</dbReference>
<gene>
    <name evidence="6" type="ORF">KPZU09_22520</name>
</gene>
<evidence type="ECO:0000256" key="2">
    <source>
        <dbReference type="ARBA" id="ARBA00023235"/>
    </source>
</evidence>
<evidence type="ECO:0000256" key="4">
    <source>
        <dbReference type="SAM" id="MobiDB-lite"/>
    </source>
</evidence>
<organism evidence="6 7">
    <name type="scientific">Klebsiella pneumoniae</name>
    <dbReference type="NCBI Taxonomy" id="573"/>
    <lineage>
        <taxon>Bacteria</taxon>
        <taxon>Pseudomonadati</taxon>
        <taxon>Pseudomonadota</taxon>
        <taxon>Gammaproteobacteria</taxon>
        <taxon>Enterobacterales</taxon>
        <taxon>Enterobacteriaceae</taxon>
        <taxon>Klebsiella/Raoultella group</taxon>
        <taxon>Klebsiella</taxon>
        <taxon>Klebsiella pneumoniae complex</taxon>
    </lineage>
</organism>
<dbReference type="PROSITE" id="PS01149">
    <property type="entry name" value="PSI_RSU"/>
    <property type="match status" value="1"/>
</dbReference>
<accession>A0A919HYR4</accession>
<dbReference type="InterPro" id="IPR042092">
    <property type="entry name" value="PsdUridine_s_RsuA/RluB/E/F_cat"/>
</dbReference>
<dbReference type="NCBIfam" id="TIGR00093">
    <property type="entry name" value="pseudouridine synthase"/>
    <property type="match status" value="1"/>
</dbReference>
<protein>
    <recommendedName>
        <fullName evidence="3">Pseudouridine synthase</fullName>
        <ecNumber evidence="3">5.4.99.-</ecNumber>
    </recommendedName>
</protein>
<dbReference type="GO" id="GO:0140098">
    <property type="term" value="F:catalytic activity, acting on RNA"/>
    <property type="evidence" value="ECO:0007669"/>
    <property type="project" value="UniProtKB-ARBA"/>
</dbReference>
<name>A0A919HYR4_KLEPN</name>
<dbReference type="Gene3D" id="3.30.70.580">
    <property type="entry name" value="Pseudouridine synthase I, catalytic domain, N-terminal subdomain"/>
    <property type="match status" value="1"/>
</dbReference>
<evidence type="ECO:0000259" key="5">
    <source>
        <dbReference type="Pfam" id="PF00849"/>
    </source>
</evidence>
<dbReference type="InterPro" id="IPR018496">
    <property type="entry name" value="PsdUridine_synth_RsuA/RluB_CS"/>
</dbReference>
<dbReference type="Pfam" id="PF00849">
    <property type="entry name" value="PseudoU_synth_2"/>
    <property type="match status" value="1"/>
</dbReference>
<dbReference type="InterPro" id="IPR000748">
    <property type="entry name" value="PsdUridine_synth_RsuA/RluB/E/F"/>
</dbReference>
<dbReference type="PANTHER" id="PTHR47683:SF2">
    <property type="entry name" value="RNA-BINDING S4 DOMAIN-CONTAINING PROTEIN"/>
    <property type="match status" value="1"/>
</dbReference>
<dbReference type="SUPFAM" id="SSF55120">
    <property type="entry name" value="Pseudouridine synthase"/>
    <property type="match status" value="1"/>
</dbReference>
<evidence type="ECO:0000256" key="1">
    <source>
        <dbReference type="ARBA" id="ARBA00008348"/>
    </source>
</evidence>
<proteinExistence type="inferred from homology"/>
<reference evidence="6" key="1">
    <citation type="submission" date="2020-10" db="EMBL/GenBank/DDBJ databases">
        <title>Genome Sequence of ESBL Producing Zambian Clinical Strains.</title>
        <authorList>
            <person name="Shawa M."/>
            <person name="Furuta Y."/>
            <person name="Simbotwe M."/>
            <person name="Mulenga E."/>
            <person name="Mubanga M."/>
            <person name="Mulenga G."/>
            <person name="Kaile C."/>
            <person name="Zorigt T."/>
            <person name="Hang'ombe B."/>
            <person name="Higashi H."/>
        </authorList>
    </citation>
    <scope>NUCLEOTIDE SEQUENCE</scope>
    <source>
        <strain evidence="6">Zam_UTH_09</strain>
    </source>
</reference>
<dbReference type="GO" id="GO:0006364">
    <property type="term" value="P:rRNA processing"/>
    <property type="evidence" value="ECO:0007669"/>
    <property type="project" value="UniProtKB-ARBA"/>
</dbReference>
<dbReference type="GO" id="GO:0003723">
    <property type="term" value="F:RNA binding"/>
    <property type="evidence" value="ECO:0007669"/>
    <property type="project" value="InterPro"/>
</dbReference>
<comment type="caution">
    <text evidence="6">The sequence shown here is derived from an EMBL/GenBank/DDBJ whole genome shotgun (WGS) entry which is preliminary data.</text>
</comment>
<evidence type="ECO:0000313" key="7">
    <source>
        <dbReference type="Proteomes" id="UP000655094"/>
    </source>
</evidence>
<dbReference type="PANTHER" id="PTHR47683">
    <property type="entry name" value="PSEUDOURIDINE SYNTHASE FAMILY PROTEIN-RELATED"/>
    <property type="match status" value="1"/>
</dbReference>
<feature type="domain" description="Pseudouridine synthase RsuA/RluA-like" evidence="5">
    <location>
        <begin position="2"/>
        <end position="138"/>
    </location>
</feature>
<dbReference type="AlphaFoldDB" id="A0A919HYR4"/>
<dbReference type="GO" id="GO:0009982">
    <property type="term" value="F:pseudouridine synthase activity"/>
    <property type="evidence" value="ECO:0007669"/>
    <property type="project" value="InterPro"/>
</dbReference>
<keyword evidence="2 3" id="KW-0413">Isomerase</keyword>
<dbReference type="InterPro" id="IPR020094">
    <property type="entry name" value="TruA/RsuA/RluB/E/F_N"/>
</dbReference>
<evidence type="ECO:0000313" key="6">
    <source>
        <dbReference type="EMBL" id="GHK52516.1"/>
    </source>
</evidence>
<feature type="region of interest" description="Disordered" evidence="4">
    <location>
        <begin position="138"/>
        <end position="163"/>
    </location>
</feature>
<dbReference type="EC" id="5.4.99.-" evidence="3"/>
<comment type="similarity">
    <text evidence="1 3">Belongs to the pseudouridine synthase RsuA family.</text>
</comment>